<keyword evidence="4" id="KW-1185">Reference proteome</keyword>
<dbReference type="InterPro" id="IPR029045">
    <property type="entry name" value="ClpP/crotonase-like_dom_sf"/>
</dbReference>
<protein>
    <recommendedName>
        <fullName evidence="2">Tail specific protease domain-containing protein</fullName>
    </recommendedName>
</protein>
<dbReference type="PANTHER" id="PTHR32060:SF30">
    <property type="entry name" value="CARBOXY-TERMINAL PROCESSING PROTEASE CTPA"/>
    <property type="match status" value="1"/>
</dbReference>
<evidence type="ECO:0000256" key="1">
    <source>
        <dbReference type="SAM" id="SignalP"/>
    </source>
</evidence>
<dbReference type="InterPro" id="IPR005151">
    <property type="entry name" value="Tail-specific_protease"/>
</dbReference>
<organism evidence="3 4">
    <name type="scientific">Echinicola arenosa</name>
    <dbReference type="NCBI Taxonomy" id="2774144"/>
    <lineage>
        <taxon>Bacteria</taxon>
        <taxon>Pseudomonadati</taxon>
        <taxon>Bacteroidota</taxon>
        <taxon>Cytophagia</taxon>
        <taxon>Cytophagales</taxon>
        <taxon>Cyclobacteriaceae</taxon>
        <taxon>Echinicola</taxon>
    </lineage>
</organism>
<feature type="signal peptide" evidence="1">
    <location>
        <begin position="1"/>
        <end position="19"/>
    </location>
</feature>
<name>A0ABR9APC5_9BACT</name>
<sequence length="452" mass="51874">MKFLLGIICFLLSFHLAFSQHLSKNDAIADLTFLRDNIEKYNPALKIYKPDFHVASTRIIDAIYQDEISLNAYFTYISQICALSDEGHFALGNWSDTVHNGIPQNKFKYLPIAIKVIDNDLYVWRDYSLKPIMNQGDKIISINGLNAEDILNRLRLATPSDGEIITYADQIINLSFPWIYYFYIDQKDHFQIKYQSSPKEPILETKIKALTREEQVSSYKALNLPSKPQEESIKDFYELHFKKGHALLKLKSFDIQLIKKYGIHSRDFYQEIFTSLENHHINSLIIDLRDNTGGRNEFADDMVPYIMKGTTNDPFLKKSISWSGKERVYKIPKKSSHAFTGIIYVLVNGRTFSAGSTLARYLKEYGDAIVIGTETGTRYEGFAAGSKEYISLPHSSINIGIPRFHLLFPVSQKQTTSNRGLLPDYPIKASIQDLIDEKDLDYEQALELISQE</sequence>
<reference evidence="3 4" key="1">
    <citation type="submission" date="2020-09" db="EMBL/GenBank/DDBJ databases">
        <title>Echinicola sp. CAU 1574 isolated from sand of Sido Beach.</title>
        <authorList>
            <person name="Kim W."/>
        </authorList>
    </citation>
    <scope>NUCLEOTIDE SEQUENCE [LARGE SCALE GENOMIC DNA]</scope>
    <source>
        <strain evidence="3 4">CAU 1574</strain>
    </source>
</reference>
<comment type="caution">
    <text evidence="3">The sequence shown here is derived from an EMBL/GenBank/DDBJ whole genome shotgun (WGS) entry which is preliminary data.</text>
</comment>
<accession>A0ABR9APC5</accession>
<evidence type="ECO:0000313" key="4">
    <source>
        <dbReference type="Proteomes" id="UP000647133"/>
    </source>
</evidence>
<evidence type="ECO:0000313" key="3">
    <source>
        <dbReference type="EMBL" id="MBD8490643.1"/>
    </source>
</evidence>
<dbReference type="Proteomes" id="UP000647133">
    <property type="component" value="Unassembled WGS sequence"/>
</dbReference>
<gene>
    <name evidence="3" type="ORF">IFO69_17955</name>
</gene>
<dbReference type="Gene3D" id="3.90.226.10">
    <property type="entry name" value="2-enoyl-CoA Hydratase, Chain A, domain 1"/>
    <property type="match status" value="1"/>
</dbReference>
<evidence type="ECO:0000259" key="2">
    <source>
        <dbReference type="SMART" id="SM00245"/>
    </source>
</evidence>
<feature type="chain" id="PRO_5047406305" description="Tail specific protease domain-containing protein" evidence="1">
    <location>
        <begin position="20"/>
        <end position="452"/>
    </location>
</feature>
<proteinExistence type="predicted"/>
<dbReference type="EMBL" id="JACYTQ010000007">
    <property type="protein sequence ID" value="MBD8490643.1"/>
    <property type="molecule type" value="Genomic_DNA"/>
</dbReference>
<dbReference type="RefSeq" id="WP_192011513.1">
    <property type="nucleotide sequence ID" value="NZ_JACYTQ010000007.1"/>
</dbReference>
<feature type="domain" description="Tail specific protease" evidence="2">
    <location>
        <begin position="226"/>
        <end position="428"/>
    </location>
</feature>
<dbReference type="Pfam" id="PF03572">
    <property type="entry name" value="Peptidase_S41"/>
    <property type="match status" value="1"/>
</dbReference>
<dbReference type="SMART" id="SM00245">
    <property type="entry name" value="TSPc"/>
    <property type="match status" value="1"/>
</dbReference>
<dbReference type="PANTHER" id="PTHR32060">
    <property type="entry name" value="TAIL-SPECIFIC PROTEASE"/>
    <property type="match status" value="1"/>
</dbReference>
<keyword evidence="1" id="KW-0732">Signal</keyword>
<dbReference type="SUPFAM" id="SSF52096">
    <property type="entry name" value="ClpP/crotonase"/>
    <property type="match status" value="1"/>
</dbReference>